<dbReference type="Proteomes" id="UP001296776">
    <property type="component" value="Unassembled WGS sequence"/>
</dbReference>
<dbReference type="EMBL" id="NRSJ01000025">
    <property type="protein sequence ID" value="MBK1705609.1"/>
    <property type="molecule type" value="Genomic_DNA"/>
</dbReference>
<proteinExistence type="predicted"/>
<name>A0AAJ0U5E8_9GAMM</name>
<evidence type="ECO:0000313" key="1">
    <source>
        <dbReference type="EMBL" id="MBK1705609.1"/>
    </source>
</evidence>
<reference evidence="1" key="1">
    <citation type="submission" date="2017-08" db="EMBL/GenBank/DDBJ databases">
        <authorList>
            <person name="Imhoff J.F."/>
            <person name="Rahn T."/>
            <person name="Kuenzel S."/>
            <person name="Neulinger S.C."/>
        </authorList>
    </citation>
    <scope>NUCLEOTIDE SEQUENCE</scope>
    <source>
        <strain evidence="1">DSM 11080</strain>
    </source>
</reference>
<comment type="caution">
    <text evidence="1">The sequence shown here is derived from an EMBL/GenBank/DDBJ whole genome shotgun (WGS) entry which is preliminary data.</text>
</comment>
<keyword evidence="2" id="KW-1185">Reference proteome</keyword>
<organism evidence="1 2">
    <name type="scientific">Halochromatium glycolicum</name>
    <dbReference type="NCBI Taxonomy" id="85075"/>
    <lineage>
        <taxon>Bacteria</taxon>
        <taxon>Pseudomonadati</taxon>
        <taxon>Pseudomonadota</taxon>
        <taxon>Gammaproteobacteria</taxon>
        <taxon>Chromatiales</taxon>
        <taxon>Chromatiaceae</taxon>
        <taxon>Halochromatium</taxon>
    </lineage>
</organism>
<sequence>MISNRPPMDTAALQRVGNQLGTNPAGIFQDDSGQRYYVKMLESPMHARNEMLAARLYQLTGAPTLTYVRMAEPERIATEWVELDKRCVAHLDEGERRQAQRWLGVHAWTANWDAAGFAGDNQGVVDGRVLTLDLGGALAFRAHGDPKGKAFGTQVNELEVMRTDADNPHAVKLFADMCPDDIKAAIEVVARIPGERIRQVIVEAGGSRKLAEKMVARKADLAGRLAKDRKAPSRAAP</sequence>
<dbReference type="AlphaFoldDB" id="A0AAJ0U5E8"/>
<reference evidence="1" key="2">
    <citation type="journal article" date="2020" name="Microorganisms">
        <title>Osmotic Adaptation and Compatible Solute Biosynthesis of Phototrophic Bacteria as Revealed from Genome Analyses.</title>
        <authorList>
            <person name="Imhoff J.F."/>
            <person name="Rahn T."/>
            <person name="Kunzel S."/>
            <person name="Keller A."/>
            <person name="Neulinger S.C."/>
        </authorList>
    </citation>
    <scope>NUCLEOTIDE SEQUENCE</scope>
    <source>
        <strain evidence="1">DSM 11080</strain>
    </source>
</reference>
<evidence type="ECO:0000313" key="2">
    <source>
        <dbReference type="Proteomes" id="UP001296776"/>
    </source>
</evidence>
<accession>A0AAJ0U5E8</accession>
<protein>
    <submittedName>
        <fullName evidence="1">Uncharacterized protein</fullName>
    </submittedName>
</protein>
<gene>
    <name evidence="1" type="ORF">CKO40_13855</name>
</gene>